<evidence type="ECO:0000256" key="1">
    <source>
        <dbReference type="ARBA" id="ARBA00004007"/>
    </source>
</evidence>
<comment type="function">
    <text evidence="1 10">Exerts its effect at some terminal stage of cytochrome c oxidase synthesis, probably by being involved in the insertion of the copper B into subunit I.</text>
</comment>
<evidence type="ECO:0000256" key="5">
    <source>
        <dbReference type="ARBA" id="ARBA00022692"/>
    </source>
</evidence>
<name>A0A2T5FXG7_9SPHN</name>
<dbReference type="EMBL" id="NWBU01000009">
    <property type="protein sequence ID" value="PTQ10812.1"/>
    <property type="molecule type" value="Genomic_DNA"/>
</dbReference>
<dbReference type="Gene3D" id="2.60.370.10">
    <property type="entry name" value="Ctag/Cox11"/>
    <property type="match status" value="1"/>
</dbReference>
<keyword evidence="12" id="KW-1185">Reference proteome</keyword>
<accession>A0A2T5FXG7</accession>
<reference evidence="11 12" key="1">
    <citation type="submission" date="2017-09" db="EMBL/GenBank/DDBJ databases">
        <title>Sphingomonas panjinensis sp.nov., isolated from oil-contaminated soil.</title>
        <authorList>
            <person name="Wang L."/>
            <person name="Chen L."/>
        </authorList>
    </citation>
    <scope>NUCLEOTIDE SEQUENCE [LARGE SCALE GENOMIC DNA]</scope>
    <source>
        <strain evidence="11 12">FW-11</strain>
    </source>
</reference>
<keyword evidence="7 10" id="KW-1133">Transmembrane helix</keyword>
<dbReference type="AlphaFoldDB" id="A0A2T5FXG7"/>
<dbReference type="PANTHER" id="PTHR21320">
    <property type="entry name" value="CYTOCHROME C OXIDASE ASSEMBLY PROTEIN COX11-RELATED"/>
    <property type="match status" value="1"/>
</dbReference>
<dbReference type="FunFam" id="2.60.370.10:FF:000001">
    <property type="entry name" value="COX11 cytochrome c oxidase assembly homolog"/>
    <property type="match status" value="1"/>
</dbReference>
<dbReference type="InterPro" id="IPR007533">
    <property type="entry name" value="Cyt_c_oxidase_assmbl_CtaG"/>
</dbReference>
<dbReference type="PANTHER" id="PTHR21320:SF3">
    <property type="entry name" value="CYTOCHROME C OXIDASE ASSEMBLY PROTEIN COX11, MITOCHONDRIAL-RELATED"/>
    <property type="match status" value="1"/>
</dbReference>
<evidence type="ECO:0000256" key="8">
    <source>
        <dbReference type="ARBA" id="ARBA00023008"/>
    </source>
</evidence>
<comment type="subcellular location">
    <subcellularLocation>
        <location evidence="2 10">Cell inner membrane</location>
        <topology evidence="2 10">Single-pass type II membrane protein</topology>
        <orientation evidence="2 10">Periplasmic side</orientation>
    </subcellularLocation>
</comment>
<dbReference type="HAMAP" id="MF_00155">
    <property type="entry name" value="CtaG"/>
    <property type="match status" value="1"/>
</dbReference>
<protein>
    <recommendedName>
        <fullName evidence="4 10">Cytochrome c oxidase assembly protein CtaG</fullName>
    </recommendedName>
</protein>
<keyword evidence="6 10" id="KW-0735">Signal-anchor</keyword>
<organism evidence="11 12">
    <name type="scientific">Sphingomonas oleivorans</name>
    <dbReference type="NCBI Taxonomy" id="1735121"/>
    <lineage>
        <taxon>Bacteria</taxon>
        <taxon>Pseudomonadati</taxon>
        <taxon>Pseudomonadota</taxon>
        <taxon>Alphaproteobacteria</taxon>
        <taxon>Sphingomonadales</taxon>
        <taxon>Sphingomonadaceae</taxon>
        <taxon>Sphingomonas</taxon>
    </lineage>
</organism>
<evidence type="ECO:0000256" key="6">
    <source>
        <dbReference type="ARBA" id="ARBA00022968"/>
    </source>
</evidence>
<dbReference type="PIRSF" id="PIRSF005413">
    <property type="entry name" value="COX11"/>
    <property type="match status" value="1"/>
</dbReference>
<dbReference type="Pfam" id="PF04442">
    <property type="entry name" value="CtaG_Cox11"/>
    <property type="match status" value="1"/>
</dbReference>
<dbReference type="Proteomes" id="UP000244162">
    <property type="component" value="Unassembled WGS sequence"/>
</dbReference>
<dbReference type="GO" id="GO:0005886">
    <property type="term" value="C:plasma membrane"/>
    <property type="evidence" value="ECO:0007669"/>
    <property type="project" value="UniProtKB-SubCell"/>
</dbReference>
<evidence type="ECO:0000256" key="7">
    <source>
        <dbReference type="ARBA" id="ARBA00022989"/>
    </source>
</evidence>
<evidence type="ECO:0000256" key="3">
    <source>
        <dbReference type="ARBA" id="ARBA00009620"/>
    </source>
</evidence>
<evidence type="ECO:0000256" key="2">
    <source>
        <dbReference type="ARBA" id="ARBA00004382"/>
    </source>
</evidence>
<proteinExistence type="inferred from homology"/>
<evidence type="ECO:0000313" key="12">
    <source>
        <dbReference type="Proteomes" id="UP000244162"/>
    </source>
</evidence>
<sequence length="187" mass="20241">MTAAAALARKNRRIGLAALLIALAMLGLGYASVPLYRLFCQVTGLNGTTQKAIGAEAPGAVVGKMLDVRFDANVAPALAWRFQPEKHVDRVAVGAREMAFFTATNLSDKPITGTASFNVTPDQAGQYFTKIQCFCFTEQTLRPGETVRMPVIYYVDPRLLDDPDAKGISEITLSYTFFPVDSGKGKD</sequence>
<evidence type="ECO:0000256" key="10">
    <source>
        <dbReference type="HAMAP-Rule" id="MF_00155"/>
    </source>
</evidence>
<dbReference type="NCBIfam" id="NF003465">
    <property type="entry name" value="PRK05089.1"/>
    <property type="match status" value="1"/>
</dbReference>
<dbReference type="OrthoDB" id="9804841at2"/>
<comment type="similarity">
    <text evidence="3 10">Belongs to the COX11/CtaG family.</text>
</comment>
<keyword evidence="8 10" id="KW-0186">Copper</keyword>
<dbReference type="RefSeq" id="WP_107967836.1">
    <property type="nucleotide sequence ID" value="NZ_NWBU01000009.1"/>
</dbReference>
<feature type="topological domain" description="Cytoplasmic" evidence="10">
    <location>
        <begin position="1"/>
        <end position="9"/>
    </location>
</feature>
<keyword evidence="9 10" id="KW-0472">Membrane</keyword>
<gene>
    <name evidence="10" type="primary">ctaG</name>
    <name evidence="11" type="ORF">CLG96_10465</name>
</gene>
<evidence type="ECO:0000313" key="11">
    <source>
        <dbReference type="EMBL" id="PTQ10812.1"/>
    </source>
</evidence>
<dbReference type="GO" id="GO:0005507">
    <property type="term" value="F:copper ion binding"/>
    <property type="evidence" value="ECO:0007669"/>
    <property type="project" value="InterPro"/>
</dbReference>
<feature type="topological domain" description="Periplasmic" evidence="10">
    <location>
        <begin position="33"/>
        <end position="187"/>
    </location>
</feature>
<keyword evidence="10" id="KW-0997">Cell inner membrane</keyword>
<keyword evidence="5 10" id="KW-0812">Transmembrane</keyword>
<dbReference type="GO" id="GO:0008535">
    <property type="term" value="P:respiratory chain complex IV assembly"/>
    <property type="evidence" value="ECO:0007669"/>
    <property type="project" value="UniProtKB-UniRule"/>
</dbReference>
<keyword evidence="10" id="KW-1003">Cell membrane</keyword>
<dbReference type="SUPFAM" id="SSF110111">
    <property type="entry name" value="Ctag/Cox11"/>
    <property type="match status" value="1"/>
</dbReference>
<comment type="caution">
    <text evidence="11">The sequence shown here is derived from an EMBL/GenBank/DDBJ whole genome shotgun (WGS) entry which is preliminary data.</text>
</comment>
<dbReference type="InterPro" id="IPR023471">
    <property type="entry name" value="CtaG/Cox11_dom_sf"/>
</dbReference>
<evidence type="ECO:0000256" key="9">
    <source>
        <dbReference type="ARBA" id="ARBA00023136"/>
    </source>
</evidence>
<evidence type="ECO:0000256" key="4">
    <source>
        <dbReference type="ARBA" id="ARBA00015384"/>
    </source>
</evidence>